<organism evidence="8 9">
    <name type="scientific">Trichuris muris</name>
    <name type="common">Mouse whipworm</name>
    <dbReference type="NCBI Taxonomy" id="70415"/>
    <lineage>
        <taxon>Eukaryota</taxon>
        <taxon>Metazoa</taxon>
        <taxon>Ecdysozoa</taxon>
        <taxon>Nematoda</taxon>
        <taxon>Enoplea</taxon>
        <taxon>Dorylaimia</taxon>
        <taxon>Trichinellida</taxon>
        <taxon>Trichuridae</taxon>
        <taxon>Trichuris</taxon>
    </lineage>
</organism>
<reference evidence="9" key="1">
    <citation type="submission" date="2019-12" db="UniProtKB">
        <authorList>
            <consortium name="WormBaseParasite"/>
        </authorList>
    </citation>
    <scope>IDENTIFICATION</scope>
</reference>
<dbReference type="PANTHER" id="PTHR13600:SF21">
    <property type="entry name" value="LEUCINE CARBOXYL METHYLTRANSFERASE 1"/>
    <property type="match status" value="1"/>
</dbReference>
<dbReference type="WBParaSite" id="TMUE_3000014076.1">
    <property type="protein sequence ID" value="TMUE_3000014076.1"/>
    <property type="gene ID" value="WBGene00302122"/>
</dbReference>
<dbReference type="Proteomes" id="UP000046395">
    <property type="component" value="Unassembled WGS sequence"/>
</dbReference>
<evidence type="ECO:0000256" key="1">
    <source>
        <dbReference type="ARBA" id="ARBA00000724"/>
    </source>
</evidence>
<proteinExistence type="inferred from homology"/>
<protein>
    <recommendedName>
        <fullName evidence="6">Leucine carboxyl methyltransferase 1</fullName>
        <ecNumber evidence="6">2.1.1.233</ecNumber>
    </recommendedName>
</protein>
<evidence type="ECO:0000313" key="8">
    <source>
        <dbReference type="Proteomes" id="UP000046395"/>
    </source>
</evidence>
<feature type="binding site" evidence="7">
    <location>
        <position position="77"/>
    </location>
    <ligand>
        <name>S-adenosyl-L-methionine</name>
        <dbReference type="ChEBI" id="CHEBI:59789"/>
    </ligand>
</feature>
<keyword evidence="8" id="KW-1185">Reference proteome</keyword>
<dbReference type="GO" id="GO:0032259">
    <property type="term" value="P:methylation"/>
    <property type="evidence" value="ECO:0007669"/>
    <property type="project" value="UniProtKB-KW"/>
</dbReference>
<name>A0A5S6R363_TRIMR</name>
<dbReference type="Gene3D" id="3.40.50.150">
    <property type="entry name" value="Vaccinia Virus protein VP39"/>
    <property type="match status" value="2"/>
</dbReference>
<keyword evidence="4 6" id="KW-0808">Transferase</keyword>
<dbReference type="InterPro" id="IPR007213">
    <property type="entry name" value="Ppm1/Ppm2/Tcmp"/>
</dbReference>
<keyword evidence="3 6" id="KW-0489">Methyltransferase</keyword>
<evidence type="ECO:0000256" key="3">
    <source>
        <dbReference type="ARBA" id="ARBA00022603"/>
    </source>
</evidence>
<evidence type="ECO:0000256" key="7">
    <source>
        <dbReference type="PIRSR" id="PIRSR016305-1"/>
    </source>
</evidence>
<dbReference type="InterPro" id="IPR016651">
    <property type="entry name" value="LCMT1"/>
</dbReference>
<comment type="similarity">
    <text evidence="2 6">Belongs to the methyltransferase superfamily. LCMT family.</text>
</comment>
<dbReference type="GO" id="GO:0018423">
    <property type="term" value="F:protein C-terminal leucine carboxyl O-methyltransferase activity"/>
    <property type="evidence" value="ECO:0007669"/>
    <property type="project" value="UniProtKB-EC"/>
</dbReference>
<comment type="catalytic activity">
    <reaction evidence="1 6">
        <text>[phosphatase 2A protein]-C-terminal L-leucine + S-adenosyl-L-methionine = [phosphatase 2A protein]-C-terminal L-leucine methyl ester + S-adenosyl-L-homocysteine</text>
        <dbReference type="Rhea" id="RHEA:48544"/>
        <dbReference type="Rhea" id="RHEA-COMP:12134"/>
        <dbReference type="Rhea" id="RHEA-COMP:12135"/>
        <dbReference type="ChEBI" id="CHEBI:57856"/>
        <dbReference type="ChEBI" id="CHEBI:59789"/>
        <dbReference type="ChEBI" id="CHEBI:90516"/>
        <dbReference type="ChEBI" id="CHEBI:90517"/>
        <dbReference type="EC" id="2.1.1.233"/>
    </reaction>
</comment>
<evidence type="ECO:0000256" key="5">
    <source>
        <dbReference type="ARBA" id="ARBA00022691"/>
    </source>
</evidence>
<dbReference type="PANTHER" id="PTHR13600">
    <property type="entry name" value="LEUCINE CARBOXYL METHYLTRANSFERASE"/>
    <property type="match status" value="1"/>
</dbReference>
<accession>A0A5S6R363</accession>
<evidence type="ECO:0000313" key="9">
    <source>
        <dbReference type="WBParaSite" id="TMUE_3000014076.1"/>
    </source>
</evidence>
<dbReference type="GO" id="GO:0005829">
    <property type="term" value="C:cytosol"/>
    <property type="evidence" value="ECO:0007669"/>
    <property type="project" value="TreeGrafter"/>
</dbReference>
<feature type="binding site" evidence="7">
    <location>
        <position position="102"/>
    </location>
    <ligand>
        <name>S-adenosyl-L-methionine</name>
        <dbReference type="ChEBI" id="CHEBI:59789"/>
    </ligand>
</feature>
<evidence type="ECO:0000256" key="2">
    <source>
        <dbReference type="ARBA" id="ARBA00010703"/>
    </source>
</evidence>
<evidence type="ECO:0000256" key="6">
    <source>
        <dbReference type="PIRNR" id="PIRNR016305"/>
    </source>
</evidence>
<dbReference type="InterPro" id="IPR029063">
    <property type="entry name" value="SAM-dependent_MTases_sf"/>
</dbReference>
<keyword evidence="5 6" id="KW-0949">S-adenosyl-L-methionine</keyword>
<dbReference type="PIRSF" id="PIRSF016305">
    <property type="entry name" value="LCM_mtfrase"/>
    <property type="match status" value="1"/>
</dbReference>
<sequence>MEKRKQMLSSIIPSCESAEHLSGNFEEKVQRTNDEASDLKASAVALGYWKDPFISCFVTPSSDRQRTAEMHRGCFVRVKGIEVVVHQFLSVYGREGQVVNLGAGYDTLYWKLRRNSVALGCFVEVDFDEVVHRKKALLEKHSAVFNDDDGNVVESVPIAATESKSEIHTGDYYVQFAGTYFCCTNIDIVGMRSHVSHPTRMRKFAGLLGTGNDNFMNIFESNMERRGIPVPGLKNFKDDASLRSLLATAGWQKVIHWRADDVFECCIPSESRQRIEKIEFLDEPFLLSQLLHHYVFVIASRGRCTQTEINFECRKSTSPPFSNFFDS</sequence>
<dbReference type="AlphaFoldDB" id="A0A5S6R363"/>
<dbReference type="STRING" id="70415.A0A5S6R363"/>
<dbReference type="SUPFAM" id="SSF53335">
    <property type="entry name" value="S-adenosyl-L-methionine-dependent methyltransferases"/>
    <property type="match status" value="2"/>
</dbReference>
<dbReference type="EC" id="2.1.1.233" evidence="6"/>
<dbReference type="Pfam" id="PF04072">
    <property type="entry name" value="LCM"/>
    <property type="match status" value="1"/>
</dbReference>
<evidence type="ECO:0000256" key="4">
    <source>
        <dbReference type="ARBA" id="ARBA00022679"/>
    </source>
</evidence>
<comment type="function">
    <text evidence="6">Methylates the carboxyl group of the C-terminal leucine residue of protein phosphatase 2A catalytic subunits to form alpha-leucine ester residues.</text>
</comment>